<sequence length="168" mass="18646">MSTRATGEFGCTWSAASPRADLIARRNYTRKGKPMSSEGQAQVAERLIDSLAQGRFELFRDGELVGWLYYTHLRPNRYALRHTEVESSHQHQGVAGTMVRRVLDEIRAREGTITAICPFVVDYLSRTTAYADLIDARHPGYSDRAAAESALRRAGAETTGGAPQTRES</sequence>
<evidence type="ECO:0000313" key="4">
    <source>
        <dbReference type="Proteomes" id="UP000199629"/>
    </source>
</evidence>
<dbReference type="CDD" id="cd04301">
    <property type="entry name" value="NAT_SF"/>
    <property type="match status" value="1"/>
</dbReference>
<dbReference type="Proteomes" id="UP000199629">
    <property type="component" value="Unassembled WGS sequence"/>
</dbReference>
<accession>A0A1C4WDK0</accession>
<keyword evidence="3" id="KW-0808">Transferase</keyword>
<name>A0A1C4WDK0_9ACTN</name>
<dbReference type="SUPFAM" id="SSF55729">
    <property type="entry name" value="Acyl-CoA N-acyltransferases (Nat)"/>
    <property type="match status" value="1"/>
</dbReference>
<dbReference type="Gene3D" id="3.40.630.30">
    <property type="match status" value="1"/>
</dbReference>
<keyword evidence="4" id="KW-1185">Reference proteome</keyword>
<feature type="region of interest" description="Disordered" evidence="1">
    <location>
        <begin position="145"/>
        <end position="168"/>
    </location>
</feature>
<dbReference type="Pfam" id="PF14542">
    <property type="entry name" value="Acetyltransf_CG"/>
    <property type="match status" value="1"/>
</dbReference>
<evidence type="ECO:0000313" key="3">
    <source>
        <dbReference type="EMBL" id="SCE94293.1"/>
    </source>
</evidence>
<organism evidence="3 4">
    <name type="scientific">Micromonospora chaiyaphumensis</name>
    <dbReference type="NCBI Taxonomy" id="307119"/>
    <lineage>
        <taxon>Bacteria</taxon>
        <taxon>Bacillati</taxon>
        <taxon>Actinomycetota</taxon>
        <taxon>Actinomycetes</taxon>
        <taxon>Micromonosporales</taxon>
        <taxon>Micromonosporaceae</taxon>
        <taxon>Micromonospora</taxon>
    </lineage>
</organism>
<reference evidence="4" key="1">
    <citation type="submission" date="2016-06" db="EMBL/GenBank/DDBJ databases">
        <authorList>
            <person name="Varghese N."/>
            <person name="Submissions Spin"/>
        </authorList>
    </citation>
    <scope>NUCLEOTIDE SEQUENCE [LARGE SCALE GENOMIC DNA]</scope>
    <source>
        <strain evidence="4">DSM 45246</strain>
    </source>
</reference>
<gene>
    <name evidence="3" type="ORF">GA0070214_103467</name>
</gene>
<evidence type="ECO:0000259" key="2">
    <source>
        <dbReference type="PROSITE" id="PS51729"/>
    </source>
</evidence>
<dbReference type="PROSITE" id="PS51729">
    <property type="entry name" value="GNAT_YJDJ"/>
    <property type="match status" value="1"/>
</dbReference>
<dbReference type="GO" id="GO:0016740">
    <property type="term" value="F:transferase activity"/>
    <property type="evidence" value="ECO:0007669"/>
    <property type="project" value="UniProtKB-KW"/>
</dbReference>
<dbReference type="AlphaFoldDB" id="A0A1C4WDK0"/>
<feature type="domain" description="N-acetyltransferase" evidence="2">
    <location>
        <begin position="48"/>
        <end position="135"/>
    </location>
</feature>
<dbReference type="InterPro" id="IPR031165">
    <property type="entry name" value="GNAT_YJDJ"/>
</dbReference>
<proteinExistence type="predicted"/>
<dbReference type="InterPro" id="IPR016181">
    <property type="entry name" value="Acyl_CoA_acyltransferase"/>
</dbReference>
<evidence type="ECO:0000256" key="1">
    <source>
        <dbReference type="SAM" id="MobiDB-lite"/>
    </source>
</evidence>
<dbReference type="EMBL" id="FMCS01000003">
    <property type="protein sequence ID" value="SCE94293.1"/>
    <property type="molecule type" value="Genomic_DNA"/>
</dbReference>
<protein>
    <submittedName>
        <fullName evidence="3">Predicted acetyltransferase, GNAT superfamily</fullName>
    </submittedName>
</protein>